<dbReference type="PANTHER" id="PTHR31104">
    <property type="entry name" value="PEPTIDE-N4-(N-ACETYL-BETA-GLUCOSAMINYL)ASPARAGINE AMIDASE A PROTEIN"/>
    <property type="match status" value="1"/>
</dbReference>
<dbReference type="AlphaFoldDB" id="A0A8T2TP59"/>
<dbReference type="Pfam" id="PF12222">
    <property type="entry name" value="PNGaseA"/>
    <property type="match status" value="1"/>
</dbReference>
<dbReference type="Pfam" id="PF25156">
    <property type="entry name" value="PNGase_A_C"/>
    <property type="match status" value="1"/>
</dbReference>
<feature type="chain" id="PRO_5035785266" description="Peptide N-acetyl-beta-D-glucosaminyl asparaginase amidase A N-terminal domain-containing protein" evidence="1">
    <location>
        <begin position="24"/>
        <end position="658"/>
    </location>
</feature>
<accession>A0A8T2TP59</accession>
<dbReference type="Proteomes" id="UP000825935">
    <property type="component" value="Chromosome 12"/>
</dbReference>
<evidence type="ECO:0000259" key="2">
    <source>
        <dbReference type="Pfam" id="PF12222"/>
    </source>
</evidence>
<keyword evidence="1" id="KW-0732">Signal</keyword>
<proteinExistence type="predicted"/>
<evidence type="ECO:0000313" key="3">
    <source>
        <dbReference type="EMBL" id="KAH7424238.1"/>
    </source>
</evidence>
<dbReference type="OrthoDB" id="339900at2759"/>
<name>A0A8T2TP59_CERRI</name>
<dbReference type="EMBL" id="CM035417">
    <property type="protein sequence ID" value="KAH7424238.1"/>
    <property type="molecule type" value="Genomic_DNA"/>
</dbReference>
<feature type="signal peptide" evidence="1">
    <location>
        <begin position="1"/>
        <end position="23"/>
    </location>
</feature>
<organism evidence="3 4">
    <name type="scientific">Ceratopteris richardii</name>
    <name type="common">Triangle waterfern</name>
    <dbReference type="NCBI Taxonomy" id="49495"/>
    <lineage>
        <taxon>Eukaryota</taxon>
        <taxon>Viridiplantae</taxon>
        <taxon>Streptophyta</taxon>
        <taxon>Embryophyta</taxon>
        <taxon>Tracheophyta</taxon>
        <taxon>Polypodiopsida</taxon>
        <taxon>Polypodiidae</taxon>
        <taxon>Polypodiales</taxon>
        <taxon>Pteridineae</taxon>
        <taxon>Pteridaceae</taxon>
        <taxon>Parkerioideae</taxon>
        <taxon>Ceratopteris</taxon>
    </lineage>
</organism>
<dbReference type="InterPro" id="IPR056948">
    <property type="entry name" value="PNGaseA_N"/>
</dbReference>
<evidence type="ECO:0000256" key="1">
    <source>
        <dbReference type="SAM" id="SignalP"/>
    </source>
</evidence>
<evidence type="ECO:0000313" key="4">
    <source>
        <dbReference type="Proteomes" id="UP000825935"/>
    </source>
</evidence>
<dbReference type="InterPro" id="IPR021102">
    <property type="entry name" value="PNGase_A"/>
</dbReference>
<feature type="domain" description="Peptide N-acetyl-beta-D-glucosaminyl asparaginase amidase A N-terminal" evidence="2">
    <location>
        <begin position="142"/>
        <end position="460"/>
    </location>
</feature>
<dbReference type="OMA" id="WTGGWSN"/>
<keyword evidence="4" id="KW-1185">Reference proteome</keyword>
<protein>
    <recommendedName>
        <fullName evidence="2">Peptide N-acetyl-beta-D-glucosaminyl asparaginase amidase A N-terminal domain-containing protein</fullName>
    </recommendedName>
</protein>
<comment type="caution">
    <text evidence="3">The sequence shown here is derived from an EMBL/GenBank/DDBJ whole genome shotgun (WGS) entry which is preliminary data.</text>
</comment>
<reference evidence="3" key="1">
    <citation type="submission" date="2021-08" db="EMBL/GenBank/DDBJ databases">
        <title>WGS assembly of Ceratopteris richardii.</title>
        <authorList>
            <person name="Marchant D.B."/>
            <person name="Chen G."/>
            <person name="Jenkins J."/>
            <person name="Shu S."/>
            <person name="Leebens-Mack J."/>
            <person name="Grimwood J."/>
            <person name="Schmutz J."/>
            <person name="Soltis P."/>
            <person name="Soltis D."/>
            <person name="Chen Z.-H."/>
        </authorList>
    </citation>
    <scope>NUCLEOTIDE SEQUENCE</scope>
    <source>
        <strain evidence="3">Whitten #5841</strain>
        <tissue evidence="3">Leaf</tissue>
    </source>
</reference>
<gene>
    <name evidence="3" type="ORF">KP509_12G096500</name>
</gene>
<sequence length="658" mass="73024">MSSPRDSMCLPVLTCLIFKGILAAVFATLAIVNGHPSACSDMLVNTDLTTEEVGLHRKQDVRPTSDVNSCEGYDRKLKYPVLPEKPSATAYPSAPTNMLYRMKDLYMQDSYGLGSEDAAEVSHPESLFEVSTPLDPPPNSPCASLRIFRHSFANTYNLPPAMSNYTPPSERLCGSPSRWSLVVLTWRGSSVGRQFDRIAAVWFGGVEFLRTCTAEPTSQGIVWEVKKDVTKYSSVLAKPQPLVVELGNLVNDKYTGVFDIDIQLDFFGRPQVGHLRPRDRHADVVLPLSSPSPLPSGHWFHISNDTYVARRNFSLPANAYRAVLEVYVSYHGNDEFWYTNPPNDYIRMNNLSDVPGNGPFREVQALLDERLVGTVWPFPVIYTGGVVNLYWRPAAAIGAFDLPTYEFDLSPFLGSLTGKQEHYIDFRVENAIGDWYVDGSLHLWLDENGAQTMGGLTSYSAPDYNISMDSDFKGLEGEFKLIAQRVLSYSGFVSYSAGNFSVSSSYSLQYHNSQGYRNKGALQSVSQLIDTTSEVKVESASEVVLLENSLYSFPLDLTCLSYGMNGSIILNCNLSHAFNKLILASGSSSSASLLKNSQQCQGEIVIVNSTVIRGYGALQQQYRTQERHICYLRDLSTRNNTILHDSSDHSCLIAPMQT</sequence>